<feature type="transmembrane region" description="Helical" evidence="1">
    <location>
        <begin position="12"/>
        <end position="34"/>
    </location>
</feature>
<dbReference type="AlphaFoldDB" id="A0A396F039"/>
<dbReference type="Proteomes" id="UP000283680">
    <property type="component" value="Unassembled WGS sequence"/>
</dbReference>
<dbReference type="RefSeq" id="WP_117599793.1">
    <property type="nucleotide sequence ID" value="NZ_CAXTQO010000020.1"/>
</dbReference>
<organism evidence="2 4">
    <name type="scientific">Bacteroides uniformis</name>
    <dbReference type="NCBI Taxonomy" id="820"/>
    <lineage>
        <taxon>Bacteria</taxon>
        <taxon>Pseudomonadati</taxon>
        <taxon>Bacteroidota</taxon>
        <taxon>Bacteroidia</taxon>
        <taxon>Bacteroidales</taxon>
        <taxon>Bacteroidaceae</taxon>
        <taxon>Bacteroides</taxon>
    </lineage>
</organism>
<evidence type="ECO:0000313" key="3">
    <source>
        <dbReference type="EMBL" id="RGQ51532.1"/>
    </source>
</evidence>
<evidence type="ECO:0000313" key="4">
    <source>
        <dbReference type="Proteomes" id="UP000260759"/>
    </source>
</evidence>
<evidence type="ECO:0008006" key="6">
    <source>
        <dbReference type="Google" id="ProtNLM"/>
    </source>
</evidence>
<gene>
    <name evidence="3" type="ORF">DWY92_10215</name>
    <name evidence="2" type="ORF">DXB37_04495</name>
</gene>
<reference evidence="4 5" key="1">
    <citation type="submission" date="2018-08" db="EMBL/GenBank/DDBJ databases">
        <title>A genome reference for cultivated species of the human gut microbiota.</title>
        <authorList>
            <person name="Zou Y."/>
            <person name="Xue W."/>
            <person name="Luo G."/>
        </authorList>
    </citation>
    <scope>NUCLEOTIDE SEQUENCE [LARGE SCALE GENOMIC DNA]</scope>
    <source>
        <strain evidence="3 5">AF28-11</strain>
        <strain evidence="2 4">OM03-4</strain>
    </source>
</reference>
<evidence type="ECO:0000313" key="5">
    <source>
        <dbReference type="Proteomes" id="UP000283680"/>
    </source>
</evidence>
<evidence type="ECO:0000256" key="1">
    <source>
        <dbReference type="SAM" id="Phobius"/>
    </source>
</evidence>
<name>A0A396F039_BACUN</name>
<keyword evidence="1" id="KW-0812">Transmembrane</keyword>
<accession>A0A396F039</accession>
<keyword evidence="1" id="KW-1133">Transmembrane helix</keyword>
<dbReference type="EMBL" id="QSVA01000003">
    <property type="protein sequence ID" value="RGN95842.1"/>
    <property type="molecule type" value="Genomic_DNA"/>
</dbReference>
<proteinExistence type="predicted"/>
<evidence type="ECO:0000313" key="2">
    <source>
        <dbReference type="EMBL" id="RGN95842.1"/>
    </source>
</evidence>
<protein>
    <recommendedName>
        <fullName evidence="6">Transmembrane protein</fullName>
    </recommendedName>
</protein>
<dbReference type="Proteomes" id="UP000260759">
    <property type="component" value="Unassembled WGS sequence"/>
</dbReference>
<sequence length="132" mass="15136">MAHRLNTNKQFMIGNGILAFAVIFVVVIFVYMSMRLQQRKEGERKFIETYTITLTKGFAGDSTSIFINDSLLVNRTIAEEPFTIEVKRFAEQNALMIVNNATEKLSLFELSEKGGEYRFEKEGEEVKQLAKN</sequence>
<dbReference type="EMBL" id="QRTH01000004">
    <property type="protein sequence ID" value="RGQ51532.1"/>
    <property type="molecule type" value="Genomic_DNA"/>
</dbReference>
<comment type="caution">
    <text evidence="2">The sequence shown here is derived from an EMBL/GenBank/DDBJ whole genome shotgun (WGS) entry which is preliminary data.</text>
</comment>
<keyword evidence="1" id="KW-0472">Membrane</keyword>